<gene>
    <name evidence="11" type="ORF">Scaly_2542400</name>
</gene>
<feature type="transmembrane region" description="Helical" evidence="9">
    <location>
        <begin position="155"/>
        <end position="183"/>
    </location>
</feature>
<keyword evidence="4" id="KW-0762">Sugar transport</keyword>
<evidence type="ECO:0000256" key="1">
    <source>
        <dbReference type="ARBA" id="ARBA00004141"/>
    </source>
</evidence>
<feature type="transmembrane region" description="Helical" evidence="9">
    <location>
        <begin position="222"/>
        <end position="242"/>
    </location>
</feature>
<keyword evidence="6 9" id="KW-1133">Transmembrane helix</keyword>
<comment type="subcellular location">
    <subcellularLocation>
        <location evidence="1">Membrane</location>
        <topology evidence="1">Multi-pass membrane protein</topology>
    </subcellularLocation>
</comment>
<dbReference type="Pfam" id="PF07690">
    <property type="entry name" value="MFS_1"/>
    <property type="match status" value="2"/>
</dbReference>
<dbReference type="AlphaFoldDB" id="A0AAW2J9T6"/>
<comment type="caution">
    <text evidence="11">The sequence shown here is derived from an EMBL/GenBank/DDBJ whole genome shotgun (WGS) entry which is preliminary data.</text>
</comment>
<evidence type="ECO:0000256" key="7">
    <source>
        <dbReference type="ARBA" id="ARBA00023136"/>
    </source>
</evidence>
<feature type="transmembrane region" description="Helical" evidence="9">
    <location>
        <begin position="127"/>
        <end position="149"/>
    </location>
</feature>
<dbReference type="Gene3D" id="1.20.1250.20">
    <property type="entry name" value="MFS general substrate transporter like domains"/>
    <property type="match status" value="2"/>
</dbReference>
<feature type="transmembrane region" description="Helical" evidence="9">
    <location>
        <begin position="465"/>
        <end position="487"/>
    </location>
</feature>
<dbReference type="PANTHER" id="PTHR43184:SF12">
    <property type="entry name" value="SUGAR PHOSPHATE EXCHANGER 3"/>
    <property type="match status" value="1"/>
</dbReference>
<dbReference type="PANTHER" id="PTHR43184">
    <property type="entry name" value="MAJOR FACILITATOR SUPERFAMILY TRANSPORTER 16, ISOFORM B"/>
    <property type="match status" value="1"/>
</dbReference>
<feature type="transmembrane region" description="Helical" evidence="9">
    <location>
        <begin position="399"/>
        <end position="419"/>
    </location>
</feature>
<evidence type="ECO:0000256" key="9">
    <source>
        <dbReference type="SAM" id="Phobius"/>
    </source>
</evidence>
<organism evidence="11">
    <name type="scientific">Sesamum calycinum</name>
    <dbReference type="NCBI Taxonomy" id="2727403"/>
    <lineage>
        <taxon>Eukaryota</taxon>
        <taxon>Viridiplantae</taxon>
        <taxon>Streptophyta</taxon>
        <taxon>Embryophyta</taxon>
        <taxon>Tracheophyta</taxon>
        <taxon>Spermatophyta</taxon>
        <taxon>Magnoliopsida</taxon>
        <taxon>eudicotyledons</taxon>
        <taxon>Gunneridae</taxon>
        <taxon>Pentapetalae</taxon>
        <taxon>asterids</taxon>
        <taxon>lamiids</taxon>
        <taxon>Lamiales</taxon>
        <taxon>Pedaliaceae</taxon>
        <taxon>Sesamum</taxon>
    </lineage>
</organism>
<dbReference type="SUPFAM" id="SSF103473">
    <property type="entry name" value="MFS general substrate transporter"/>
    <property type="match status" value="1"/>
</dbReference>
<evidence type="ECO:0000256" key="2">
    <source>
        <dbReference type="ARBA" id="ARBA00009598"/>
    </source>
</evidence>
<dbReference type="InterPro" id="IPR036259">
    <property type="entry name" value="MFS_trans_sf"/>
</dbReference>
<protein>
    <submittedName>
        <fullName evidence="11">Glycerol-3-phosphate transporter 5</fullName>
    </submittedName>
</protein>
<feature type="transmembrane region" description="Helical" evidence="9">
    <location>
        <begin position="301"/>
        <end position="322"/>
    </location>
</feature>
<keyword evidence="3" id="KW-0813">Transport</keyword>
<reference evidence="11" key="2">
    <citation type="journal article" date="2024" name="Plant">
        <title>Genomic evolution and insights into agronomic trait innovations of Sesamum species.</title>
        <authorList>
            <person name="Miao H."/>
            <person name="Wang L."/>
            <person name="Qu L."/>
            <person name="Liu H."/>
            <person name="Sun Y."/>
            <person name="Le M."/>
            <person name="Wang Q."/>
            <person name="Wei S."/>
            <person name="Zheng Y."/>
            <person name="Lin W."/>
            <person name="Duan Y."/>
            <person name="Cao H."/>
            <person name="Xiong S."/>
            <person name="Wang X."/>
            <person name="Wei L."/>
            <person name="Li C."/>
            <person name="Ma Q."/>
            <person name="Ju M."/>
            <person name="Zhao R."/>
            <person name="Li G."/>
            <person name="Mu C."/>
            <person name="Tian Q."/>
            <person name="Mei H."/>
            <person name="Zhang T."/>
            <person name="Gao T."/>
            <person name="Zhang H."/>
        </authorList>
    </citation>
    <scope>NUCLEOTIDE SEQUENCE</scope>
    <source>
        <strain evidence="11">KEN8</strain>
    </source>
</reference>
<evidence type="ECO:0000256" key="5">
    <source>
        <dbReference type="ARBA" id="ARBA00022692"/>
    </source>
</evidence>
<dbReference type="EMBL" id="JACGWM010001607">
    <property type="protein sequence ID" value="KAL0291006.1"/>
    <property type="molecule type" value="Genomic_DNA"/>
</dbReference>
<dbReference type="InterPro" id="IPR020846">
    <property type="entry name" value="MFS_dom"/>
</dbReference>
<feature type="transmembrane region" description="Helical" evidence="9">
    <location>
        <begin position="195"/>
        <end position="216"/>
    </location>
</feature>
<dbReference type="PROSITE" id="PS50850">
    <property type="entry name" value="MFS"/>
    <property type="match status" value="1"/>
</dbReference>
<feature type="transmembrane region" description="Helical" evidence="9">
    <location>
        <begin position="499"/>
        <end position="518"/>
    </location>
</feature>
<sequence>MMQLKPLTLSPLQPPPGLRWVPSLAAPEKTLKFHQFLVLLLTFIAYAAFHASRKPPSIVKSILTVSDSDEDPSQFTGSPVHNKTGWAPFDGPGGPHRLGELDLSFLLAYAIGMYVSGHIGDKVDLRIFLTIGMVGSGIFVILFGLGYFLDLHSLGVFVVIQVCCGLFQSIGWPSVVAVVGNWFGKAKRGLIMGVWNSHTSIGNIFGSLVASSVLAYGWGWSFVLPGILIMVAAAFIYLFLVVHPENIGLELSGKDVEMSVEGVALVDSEKIETLDGGLRESEDEEGSVAIGFLDAWRLPHVASYAFCLFFSKLVAYTFLYWLPFYISHTGSKDHACALLCVSCYDCLSGFVWRKKVVINCCWRNVSHTTAGILSTIFDIGGVIGGILAGFMSDMIEARAVTSVIFLLLSIPTLILYRVYGSISMLTNTVLMFASGLLVNGPYALITTAVAADLGTDSMVGGNARALATVTAIIDGTGSVGAALGPLLAGYISTRGWNSVFFMLIVSTSIAGCLLIRVVKNEIRGKLNEGRLCFLRTSGNCPTSAEMHPHSWEKTKPVIQLQQTLRDGSRVREIPFSGLCRSEVLS</sequence>
<comment type="similarity">
    <text evidence="8">Belongs to the major facilitator superfamily. Phosphate:H(+) symporter (TC 2.A.1.9) family.</text>
</comment>
<dbReference type="GO" id="GO:0022857">
    <property type="term" value="F:transmembrane transporter activity"/>
    <property type="evidence" value="ECO:0007669"/>
    <property type="project" value="InterPro"/>
</dbReference>
<comment type="similarity">
    <text evidence="2">Belongs to the major facilitator superfamily. Organophosphate:Pi antiporter (OPA) (TC 2.A.1.4) family.</text>
</comment>
<keyword evidence="7 9" id="KW-0472">Membrane</keyword>
<dbReference type="FunFam" id="1.20.1250.20:FF:000028">
    <property type="entry name" value="Sugar phosphate exchanger 3 isoform 1"/>
    <property type="match status" value="1"/>
</dbReference>
<feature type="transmembrane region" description="Helical" evidence="9">
    <location>
        <begin position="431"/>
        <end position="453"/>
    </location>
</feature>
<evidence type="ECO:0000313" key="11">
    <source>
        <dbReference type="EMBL" id="KAL0291006.1"/>
    </source>
</evidence>
<evidence type="ECO:0000256" key="4">
    <source>
        <dbReference type="ARBA" id="ARBA00022597"/>
    </source>
</evidence>
<feature type="domain" description="Major facilitator superfamily (MFS) profile" evidence="10">
    <location>
        <begin position="40"/>
        <end position="523"/>
    </location>
</feature>
<name>A0AAW2J9T6_9LAMI</name>
<proteinExistence type="inferred from homology"/>
<evidence type="ECO:0000259" key="10">
    <source>
        <dbReference type="PROSITE" id="PS50850"/>
    </source>
</evidence>
<evidence type="ECO:0000256" key="8">
    <source>
        <dbReference type="ARBA" id="ARBA00044504"/>
    </source>
</evidence>
<dbReference type="InterPro" id="IPR011701">
    <property type="entry name" value="MFS"/>
</dbReference>
<dbReference type="GO" id="GO:0005789">
    <property type="term" value="C:endoplasmic reticulum membrane"/>
    <property type="evidence" value="ECO:0007669"/>
    <property type="project" value="TreeGrafter"/>
</dbReference>
<accession>A0AAW2J9T6</accession>
<reference evidence="11" key="1">
    <citation type="submission" date="2020-06" db="EMBL/GenBank/DDBJ databases">
        <authorList>
            <person name="Li T."/>
            <person name="Hu X."/>
            <person name="Zhang T."/>
            <person name="Song X."/>
            <person name="Zhang H."/>
            <person name="Dai N."/>
            <person name="Sheng W."/>
            <person name="Hou X."/>
            <person name="Wei L."/>
        </authorList>
    </citation>
    <scope>NUCLEOTIDE SEQUENCE</scope>
    <source>
        <strain evidence="11">KEN8</strain>
        <tissue evidence="11">Leaf</tissue>
    </source>
</reference>
<keyword evidence="5 9" id="KW-0812">Transmembrane</keyword>
<evidence type="ECO:0000256" key="3">
    <source>
        <dbReference type="ARBA" id="ARBA00022448"/>
    </source>
</evidence>
<feature type="transmembrane region" description="Helical" evidence="9">
    <location>
        <begin position="372"/>
        <end position="392"/>
    </location>
</feature>
<evidence type="ECO:0000256" key="6">
    <source>
        <dbReference type="ARBA" id="ARBA00022989"/>
    </source>
</evidence>